<dbReference type="Pfam" id="PF18895">
    <property type="entry name" value="T4SS_pilin"/>
    <property type="match status" value="1"/>
</dbReference>
<protein>
    <recommendedName>
        <fullName evidence="4">TrbC/VIRB2 family protein</fullName>
    </recommendedName>
</protein>
<evidence type="ECO:0000256" key="1">
    <source>
        <dbReference type="SAM" id="Phobius"/>
    </source>
</evidence>
<dbReference type="AlphaFoldDB" id="A0A0G1KDK8"/>
<keyword evidence="1" id="KW-0812">Transmembrane</keyword>
<evidence type="ECO:0008006" key="4">
    <source>
        <dbReference type="Google" id="ProtNLM"/>
    </source>
</evidence>
<dbReference type="EMBL" id="LCJQ01000005">
    <property type="protein sequence ID" value="KKT81816.1"/>
    <property type="molecule type" value="Genomic_DNA"/>
</dbReference>
<accession>A0A0G1KDK8</accession>
<dbReference type="Proteomes" id="UP000034595">
    <property type="component" value="Unassembled WGS sequence"/>
</dbReference>
<comment type="caution">
    <text evidence="2">The sequence shown here is derived from an EMBL/GenBank/DDBJ whole genome shotgun (WGS) entry which is preliminary data.</text>
</comment>
<name>A0A0G1KDK8_9BACT</name>
<gene>
    <name evidence="2" type="ORF">UW78_C0005G0035</name>
</gene>
<keyword evidence="1" id="KW-1133">Transmembrane helix</keyword>
<organism evidence="2 3">
    <name type="scientific">Candidatus Azambacteria bacterium GW2011_GWA1_44_9</name>
    <dbReference type="NCBI Taxonomy" id="1618610"/>
    <lineage>
        <taxon>Bacteria</taxon>
        <taxon>Candidatus Azamiibacteriota</taxon>
    </lineage>
</organism>
<evidence type="ECO:0000313" key="3">
    <source>
        <dbReference type="Proteomes" id="UP000034595"/>
    </source>
</evidence>
<feature type="transmembrane region" description="Helical" evidence="1">
    <location>
        <begin position="47"/>
        <end position="69"/>
    </location>
</feature>
<reference evidence="2 3" key="1">
    <citation type="journal article" date="2015" name="Nature">
        <title>rRNA introns, odd ribosomes, and small enigmatic genomes across a large radiation of phyla.</title>
        <authorList>
            <person name="Brown C.T."/>
            <person name="Hug L.A."/>
            <person name="Thomas B.C."/>
            <person name="Sharon I."/>
            <person name="Castelle C.J."/>
            <person name="Singh A."/>
            <person name="Wilkins M.J."/>
            <person name="Williams K.H."/>
            <person name="Banfield J.F."/>
        </authorList>
    </citation>
    <scope>NUCLEOTIDE SEQUENCE [LARGE SCALE GENOMIC DNA]</scope>
</reference>
<evidence type="ECO:0000313" key="2">
    <source>
        <dbReference type="EMBL" id="KKT81816.1"/>
    </source>
</evidence>
<feature type="transmembrane region" description="Helical" evidence="1">
    <location>
        <begin position="81"/>
        <end position="99"/>
    </location>
</feature>
<proteinExistence type="predicted"/>
<dbReference type="InterPro" id="IPR043993">
    <property type="entry name" value="T4SS_pilin"/>
</dbReference>
<sequence>MKKILVSLITFCAVSVPGSFVFAEVLKNPIKYNTFSAFVAAVTKTAVQVLMPFVVLAFIYAGFLFVKAQGNDKTLGEAKKAMTWSVVGALILFGAWGFAEMIGKTVETFTK</sequence>
<keyword evidence="1" id="KW-0472">Membrane</keyword>